<dbReference type="GeneID" id="81624967"/>
<gene>
    <name evidence="2" type="ORF">N7539_005116</name>
</gene>
<dbReference type="Proteomes" id="UP001148312">
    <property type="component" value="Unassembled WGS sequence"/>
</dbReference>
<keyword evidence="1" id="KW-0812">Transmembrane</keyword>
<dbReference type="RefSeq" id="XP_056789912.1">
    <property type="nucleotide sequence ID" value="XM_056934718.1"/>
</dbReference>
<evidence type="ECO:0000313" key="2">
    <source>
        <dbReference type="EMBL" id="KAJ5485128.1"/>
    </source>
</evidence>
<dbReference type="EMBL" id="JAPWDQ010000005">
    <property type="protein sequence ID" value="KAJ5485128.1"/>
    <property type="molecule type" value="Genomic_DNA"/>
</dbReference>
<feature type="transmembrane region" description="Helical" evidence="1">
    <location>
        <begin position="6"/>
        <end position="29"/>
    </location>
</feature>
<protein>
    <submittedName>
        <fullName evidence="2">Uncharacterized protein</fullName>
    </submittedName>
</protein>
<keyword evidence="1" id="KW-0472">Membrane</keyword>
<comment type="caution">
    <text evidence="2">The sequence shown here is derived from an EMBL/GenBank/DDBJ whole genome shotgun (WGS) entry which is preliminary data.</text>
</comment>
<keyword evidence="1" id="KW-1133">Transmembrane helix</keyword>
<accession>A0A9X0BUF0</accession>
<proteinExistence type="predicted"/>
<name>A0A9X0BUF0_9EURO</name>
<keyword evidence="3" id="KW-1185">Reference proteome</keyword>
<evidence type="ECO:0000313" key="3">
    <source>
        <dbReference type="Proteomes" id="UP001148312"/>
    </source>
</evidence>
<organism evidence="2 3">
    <name type="scientific">Penicillium diatomitis</name>
    <dbReference type="NCBI Taxonomy" id="2819901"/>
    <lineage>
        <taxon>Eukaryota</taxon>
        <taxon>Fungi</taxon>
        <taxon>Dikarya</taxon>
        <taxon>Ascomycota</taxon>
        <taxon>Pezizomycotina</taxon>
        <taxon>Eurotiomycetes</taxon>
        <taxon>Eurotiomycetidae</taxon>
        <taxon>Eurotiales</taxon>
        <taxon>Aspergillaceae</taxon>
        <taxon>Penicillium</taxon>
    </lineage>
</organism>
<reference evidence="2" key="1">
    <citation type="submission" date="2022-12" db="EMBL/GenBank/DDBJ databases">
        <authorList>
            <person name="Petersen C."/>
        </authorList>
    </citation>
    <scope>NUCLEOTIDE SEQUENCE</scope>
    <source>
        <strain evidence="2">IBT 30728</strain>
    </source>
</reference>
<dbReference type="AlphaFoldDB" id="A0A9X0BUF0"/>
<reference evidence="2" key="2">
    <citation type="journal article" date="2023" name="IMA Fungus">
        <title>Comparative genomic study of the Penicillium genus elucidates a diverse pangenome and 15 lateral gene transfer events.</title>
        <authorList>
            <person name="Petersen C."/>
            <person name="Sorensen T."/>
            <person name="Nielsen M.R."/>
            <person name="Sondergaard T.E."/>
            <person name="Sorensen J.L."/>
            <person name="Fitzpatrick D.A."/>
            <person name="Frisvad J.C."/>
            <person name="Nielsen K.L."/>
        </authorList>
    </citation>
    <scope>NUCLEOTIDE SEQUENCE</scope>
    <source>
        <strain evidence="2">IBT 30728</strain>
    </source>
</reference>
<sequence>MENSNSSFSCVISSVVFFWVDTLVSLPFVSRNSREWITCSSVSRTNPAKTWATGNRGRDAPPVVTRWLCLVSPVVHRSGANAKIVAVWLSDITSTWLWRGSPIANPAEDCCSRTLGGSLPNGIERILTQLRLFGLFWGIGRGLTDNSNFAFREPPPLR</sequence>
<evidence type="ECO:0000256" key="1">
    <source>
        <dbReference type="SAM" id="Phobius"/>
    </source>
</evidence>